<keyword evidence="3" id="KW-1185">Reference proteome</keyword>
<sequence length="443" mass="47752">MIVRGPGTLDGVKESGLCRSQPESGAYQKRGDKKMKTLKVGIILLVFLLAAMVTVPMVNAKEINYSLVSDVSTLSVPQLHFNNSQNYATVKTELDPALTTRPSDITNLLATSQNPDVSKIPYGSIVYHSKSGVTTVFDSNGNQLFAARDANSPEIPTPAGSMPATHVFGFPSGSVILTWGNTTYVSYHNVLLFREIDEGASTNSKTFSPTPGLSDPNSYVEGIYGTPTSSSLSNYVTYWTVPSNPQYSNDTPVTGGIVHYPVFLWNGIQTIGNSPILGMPELIQPVLQWNTKTSPDEWSLASWVIFGSISSGHSTEVTGVSAGDVILGQMSYSPGTATWTILARDTSVSGMPTATYSVVNSMPNSNVNTEVYLESWAGNNVTYMPGATPFYTFIITDTSGNNCSPSSITLDYQRAIFSNLILNIANSAYWPNTISHPLIFTTH</sequence>
<evidence type="ECO:0000313" key="2">
    <source>
        <dbReference type="EMBL" id="ABS55702.1"/>
    </source>
</evidence>
<gene>
    <name evidence="2" type="ordered locus">Mboo_1184</name>
</gene>
<accession>A7I7J1</accession>
<reference evidence="3" key="1">
    <citation type="journal article" date="2015" name="Microbiology">
        <title>Genome of Methanoregula boonei 6A8 reveals adaptations to oligotrophic peatland environments.</title>
        <authorList>
            <person name="Braeuer S."/>
            <person name="Cadillo-Quiroz H."/>
            <person name="Kyrpides N."/>
            <person name="Woyke T."/>
            <person name="Goodwin L."/>
            <person name="Detter C."/>
            <person name="Podell S."/>
            <person name="Yavitt J.B."/>
            <person name="Zinder S.H."/>
        </authorList>
    </citation>
    <scope>NUCLEOTIDE SEQUENCE [LARGE SCALE GENOMIC DNA]</scope>
    <source>
        <strain evidence="3">DSM 21154 / JCM 14090 / 6A8</strain>
    </source>
</reference>
<protein>
    <submittedName>
        <fullName evidence="2">Uncharacterized protein</fullName>
    </submittedName>
</protein>
<evidence type="ECO:0000313" key="3">
    <source>
        <dbReference type="Proteomes" id="UP000002408"/>
    </source>
</evidence>
<proteinExistence type="predicted"/>
<organism evidence="2 3">
    <name type="scientific">Methanoregula boonei (strain DSM 21154 / JCM 14090 / 6A8)</name>
    <dbReference type="NCBI Taxonomy" id="456442"/>
    <lineage>
        <taxon>Archaea</taxon>
        <taxon>Methanobacteriati</taxon>
        <taxon>Methanobacteriota</taxon>
        <taxon>Stenosarchaea group</taxon>
        <taxon>Methanomicrobia</taxon>
        <taxon>Methanomicrobiales</taxon>
        <taxon>Methanoregulaceae</taxon>
        <taxon>Methanoregula</taxon>
    </lineage>
</organism>
<dbReference type="GeneID" id="43367570"/>
<dbReference type="HOGENOM" id="CLU_699448_0_0_2"/>
<dbReference type="OrthoDB" id="140655at2157"/>
<dbReference type="KEGG" id="mbn:Mboo_1184"/>
<dbReference type="Proteomes" id="UP000002408">
    <property type="component" value="Chromosome"/>
</dbReference>
<evidence type="ECO:0000256" key="1">
    <source>
        <dbReference type="SAM" id="Phobius"/>
    </source>
</evidence>
<keyword evidence="1" id="KW-1133">Transmembrane helix</keyword>
<dbReference type="eggNOG" id="arCOG13632">
    <property type="taxonomic scope" value="Archaea"/>
</dbReference>
<feature type="transmembrane region" description="Helical" evidence="1">
    <location>
        <begin position="38"/>
        <end position="58"/>
    </location>
</feature>
<dbReference type="RefSeq" id="WP_012106730.1">
    <property type="nucleotide sequence ID" value="NC_009712.1"/>
</dbReference>
<name>A7I7J1_METB6</name>
<dbReference type="STRING" id="456442.Mboo_1184"/>
<dbReference type="EMBL" id="CP000780">
    <property type="protein sequence ID" value="ABS55702.1"/>
    <property type="molecule type" value="Genomic_DNA"/>
</dbReference>
<keyword evidence="1" id="KW-0472">Membrane</keyword>
<dbReference type="AlphaFoldDB" id="A7I7J1"/>
<keyword evidence="1" id="KW-0812">Transmembrane</keyword>